<dbReference type="InterPro" id="IPR021333">
    <property type="entry name" value="DUF2946"/>
</dbReference>
<dbReference type="GeneID" id="78380782"/>
<reference evidence="1 2" key="1">
    <citation type="submission" date="2018-06" db="EMBL/GenBank/DDBJ databases">
        <authorList>
            <consortium name="Pathogen Informatics"/>
            <person name="Doyle S."/>
        </authorList>
    </citation>
    <scope>NUCLEOTIDE SEQUENCE [LARGE SCALE GENOMIC DNA]</scope>
    <source>
        <strain evidence="1 2">NCTC12157</strain>
    </source>
</reference>
<protein>
    <submittedName>
        <fullName evidence="1">Protein of uncharacterized function (DUF2946)</fullName>
    </submittedName>
</protein>
<evidence type="ECO:0000313" key="1">
    <source>
        <dbReference type="EMBL" id="STQ43769.1"/>
    </source>
</evidence>
<dbReference type="EMBL" id="UGGO01000001">
    <property type="protein sequence ID" value="STQ43769.1"/>
    <property type="molecule type" value="Genomic_DNA"/>
</dbReference>
<dbReference type="RefSeq" id="WP_034791851.1">
    <property type="nucleotide sequence ID" value="NZ_VXKG01000001.1"/>
</dbReference>
<evidence type="ECO:0000313" key="2">
    <source>
        <dbReference type="Proteomes" id="UP000254304"/>
    </source>
</evidence>
<gene>
    <name evidence="1" type="ORF">NCTC12157_01469</name>
</gene>
<name>A0A377NAK3_9GAMM</name>
<dbReference type="Proteomes" id="UP000254304">
    <property type="component" value="Unassembled WGS sequence"/>
</dbReference>
<organism evidence="1 2">
    <name type="scientific">Ewingella americana</name>
    <dbReference type="NCBI Taxonomy" id="41202"/>
    <lineage>
        <taxon>Bacteria</taxon>
        <taxon>Pseudomonadati</taxon>
        <taxon>Pseudomonadota</taxon>
        <taxon>Gammaproteobacteria</taxon>
        <taxon>Enterobacterales</taxon>
        <taxon>Yersiniaceae</taxon>
        <taxon>Ewingella</taxon>
    </lineage>
</organism>
<accession>A0A377NAK3</accession>
<proteinExistence type="predicted"/>
<sequence>MLSLSQIKHRHSLFPAWLGILAILMLFIAPVVSKSLVTAGMSHSMMPGMSMAEMPMAAMDMSEMTEPDMPMSHDEMADTAAHQNSMPMHDMGLGMMMPGDMSGAACGYCVLLAHLPLLHMLALPMLWVSSTSSRAPPRLAAVRLVPTAFYPDSQPRAPPAFK</sequence>
<dbReference type="Pfam" id="PF11162">
    <property type="entry name" value="DUF2946"/>
    <property type="match status" value="1"/>
</dbReference>
<dbReference type="AlphaFoldDB" id="A0A377NAK3"/>